<dbReference type="OrthoDB" id="671439at2759"/>
<organism evidence="2 3">
    <name type="scientific">Ceratopteris richardii</name>
    <name type="common">Triangle waterfern</name>
    <dbReference type="NCBI Taxonomy" id="49495"/>
    <lineage>
        <taxon>Eukaryota</taxon>
        <taxon>Viridiplantae</taxon>
        <taxon>Streptophyta</taxon>
        <taxon>Embryophyta</taxon>
        <taxon>Tracheophyta</taxon>
        <taxon>Polypodiopsida</taxon>
        <taxon>Polypodiidae</taxon>
        <taxon>Polypodiales</taxon>
        <taxon>Pteridineae</taxon>
        <taxon>Pteridaceae</taxon>
        <taxon>Parkerioideae</taxon>
        <taxon>Ceratopteris</taxon>
    </lineage>
</organism>
<proteinExistence type="predicted"/>
<evidence type="ECO:0000256" key="1">
    <source>
        <dbReference type="SAM" id="MobiDB-lite"/>
    </source>
</evidence>
<dbReference type="EMBL" id="CM035434">
    <property type="protein sequence ID" value="KAH7292806.1"/>
    <property type="molecule type" value="Genomic_DNA"/>
</dbReference>
<feature type="region of interest" description="Disordered" evidence="1">
    <location>
        <begin position="1"/>
        <end position="23"/>
    </location>
</feature>
<name>A0A8T2RA81_CERRI</name>
<comment type="caution">
    <text evidence="2">The sequence shown here is derived from an EMBL/GenBank/DDBJ whole genome shotgun (WGS) entry which is preliminary data.</text>
</comment>
<reference evidence="2" key="1">
    <citation type="submission" date="2021-08" db="EMBL/GenBank/DDBJ databases">
        <title>WGS assembly of Ceratopteris richardii.</title>
        <authorList>
            <person name="Marchant D.B."/>
            <person name="Chen G."/>
            <person name="Jenkins J."/>
            <person name="Shu S."/>
            <person name="Leebens-Mack J."/>
            <person name="Grimwood J."/>
            <person name="Schmutz J."/>
            <person name="Soltis P."/>
            <person name="Soltis D."/>
            <person name="Chen Z.-H."/>
        </authorList>
    </citation>
    <scope>NUCLEOTIDE SEQUENCE</scope>
    <source>
        <strain evidence="2">Whitten #5841</strain>
        <tissue evidence="2">Leaf</tissue>
    </source>
</reference>
<keyword evidence="3" id="KW-1185">Reference proteome</keyword>
<protein>
    <submittedName>
        <fullName evidence="2">Uncharacterized protein</fullName>
    </submittedName>
</protein>
<accession>A0A8T2RA81</accession>
<gene>
    <name evidence="2" type="ORF">KP509_29G086700</name>
</gene>
<dbReference type="EMBL" id="CM035434">
    <property type="protein sequence ID" value="KAH7292807.1"/>
    <property type="molecule type" value="Genomic_DNA"/>
</dbReference>
<dbReference type="Proteomes" id="UP000825935">
    <property type="component" value="Chromosome 29"/>
</dbReference>
<evidence type="ECO:0000313" key="3">
    <source>
        <dbReference type="Proteomes" id="UP000825935"/>
    </source>
</evidence>
<evidence type="ECO:0000313" key="2">
    <source>
        <dbReference type="EMBL" id="KAH7292807.1"/>
    </source>
</evidence>
<sequence>MIRYSNPSKRFREPKGLAGFPRENGSDKLRAFPHLRRKYLHASIMKVIIRRSKLVPPSQETPKEVLWNSNVVYLYRRKKDPDNENDVFFSYEVLEAALGEGPCAILPNGRETDGE</sequence>
<dbReference type="AlphaFoldDB" id="A0A8T2RA81"/>